<dbReference type="Gene3D" id="3.40.50.12780">
    <property type="entry name" value="N-terminal domain of ligase-like"/>
    <property type="match status" value="1"/>
</dbReference>
<feature type="domain" description="Polyketide synthase-like phosphopantetheine-binding" evidence="3">
    <location>
        <begin position="558"/>
        <end position="630"/>
    </location>
</feature>
<dbReference type="SUPFAM" id="SSF47336">
    <property type="entry name" value="ACP-like"/>
    <property type="match status" value="1"/>
</dbReference>
<dbReference type="Proteomes" id="UP001583193">
    <property type="component" value="Unassembled WGS sequence"/>
</dbReference>
<evidence type="ECO:0000313" key="5">
    <source>
        <dbReference type="Proteomes" id="UP001583193"/>
    </source>
</evidence>
<dbReference type="PANTHER" id="PTHR43201">
    <property type="entry name" value="ACYL-COA SYNTHETASE"/>
    <property type="match status" value="1"/>
</dbReference>
<organism evidence="4 5">
    <name type="scientific">Paecilomyces lecythidis</name>
    <dbReference type="NCBI Taxonomy" id="3004212"/>
    <lineage>
        <taxon>Eukaryota</taxon>
        <taxon>Fungi</taxon>
        <taxon>Dikarya</taxon>
        <taxon>Ascomycota</taxon>
        <taxon>Pezizomycotina</taxon>
        <taxon>Eurotiomycetes</taxon>
        <taxon>Eurotiomycetidae</taxon>
        <taxon>Eurotiales</taxon>
        <taxon>Thermoascaceae</taxon>
        <taxon>Paecilomyces</taxon>
    </lineage>
</organism>
<sequence length="688" mass="75772">MTSLKNMQSQSRENDDATVELVSRFGRLELLDDLVRLRASDEEQVPILAYPRLEGNAIVYDRFTGKDLEKLVSNGVAQLGAHGFSIPSEKKVIALLSLSDMDMVIMFLALSRLGYTVMMLSPRLSATACVSLLEKTGCDTIFYGSTVTICDTVRHISELRSVTIKPLFRRIPHGTPGDFPEYPATTDVRDPDGIALILHSSGSTGTPKPLFLTHRALMTHPLRGPGLTSFNSLPWYHLHGLSTALQAMWQRKTAFMWNASLPLTTSSLVAALHTSQPESISAVPYVLQLLIETSSGIDALKRCSLVTYGGAPCPDELGDTLVNEGVRFGGAFGLTEAGLVAESISRPVGDKAWNYLRFFPDIQKFIYMKPLGDNLFECVYLRGHPALTASNSNDPPGSYHSKDIFTPHRVLPGRWKYVTRLDDRITLLNGEKVLPLPIEGCIKQHSAIREAVVAGVGKAVPALLVFRSDDAPETPEKDFIDEIWPVVQAANAISEQFSQISRDMIAILPPTIQCPLTDKGSLIRAKVYADFADVINNIYEKAENCSSGSLQLSIEETVMHLLHLCRNELGVTIGDTGISFFDQGIDSLQALHLRRLVLRDFKLKSDEVRHNIVFETGNVDRLAEHIRSLQTGQASCAEDELSIMKGLVEKYSTFEEHSFVSNNHSEGNGVVGGNKIPITHTLTDDLRS</sequence>
<reference evidence="4 5" key="1">
    <citation type="journal article" date="2024" name="IMA Fungus">
        <title>IMA Genome - F19 : A genome assembly and annotation guide to empower mycologists, including annotated draft genome sequences of Ceratocystis pirilliformis, Diaporthe australafricana, Fusarium ophioides, Paecilomyces lecythidis, and Sporothrix stenoceras.</title>
        <authorList>
            <person name="Aylward J."/>
            <person name="Wilson A.M."/>
            <person name="Visagie C.M."/>
            <person name="Spraker J."/>
            <person name="Barnes I."/>
            <person name="Buitendag C."/>
            <person name="Ceriani C."/>
            <person name="Del Mar Angel L."/>
            <person name="du Plessis D."/>
            <person name="Fuchs T."/>
            <person name="Gasser K."/>
            <person name="Kramer D."/>
            <person name="Li W."/>
            <person name="Munsamy K."/>
            <person name="Piso A."/>
            <person name="Price J.L."/>
            <person name="Sonnekus B."/>
            <person name="Thomas C."/>
            <person name="van der Nest A."/>
            <person name="van Dijk A."/>
            <person name="van Heerden A."/>
            <person name="van Vuuren N."/>
            <person name="Yilmaz N."/>
            <person name="Duong T.A."/>
            <person name="van der Merwe N.A."/>
            <person name="Wingfield M.J."/>
            <person name="Wingfield B.D."/>
        </authorList>
    </citation>
    <scope>NUCLEOTIDE SEQUENCE [LARGE SCALE GENOMIC DNA]</scope>
    <source>
        <strain evidence="4 5">CMW 18167</strain>
    </source>
</reference>
<dbReference type="SUPFAM" id="SSF56801">
    <property type="entry name" value="Acetyl-CoA synthetase-like"/>
    <property type="match status" value="1"/>
</dbReference>
<dbReference type="PANTHER" id="PTHR43201:SF11">
    <property type="entry name" value="ENZYME, PUTATIVE (JCVI)-RELATED"/>
    <property type="match status" value="1"/>
</dbReference>
<protein>
    <recommendedName>
        <fullName evidence="3">Polyketide synthase-like phosphopantetheine-binding domain-containing protein</fullName>
    </recommendedName>
</protein>
<dbReference type="Pfam" id="PF00501">
    <property type="entry name" value="AMP-binding"/>
    <property type="match status" value="1"/>
</dbReference>
<dbReference type="Pfam" id="PF23562">
    <property type="entry name" value="AMP-binding_C_3"/>
    <property type="match status" value="1"/>
</dbReference>
<evidence type="ECO:0000313" key="4">
    <source>
        <dbReference type="EMBL" id="KAL1884427.1"/>
    </source>
</evidence>
<evidence type="ECO:0000259" key="3">
    <source>
        <dbReference type="SMART" id="SM00823"/>
    </source>
</evidence>
<comment type="caution">
    <text evidence="4">The sequence shown here is derived from an EMBL/GenBank/DDBJ whole genome shotgun (WGS) entry which is preliminary data.</text>
</comment>
<dbReference type="InterPro" id="IPR020845">
    <property type="entry name" value="AMP-binding_CS"/>
</dbReference>
<dbReference type="InterPro" id="IPR000873">
    <property type="entry name" value="AMP-dep_synth/lig_dom"/>
</dbReference>
<dbReference type="PROSITE" id="PS00455">
    <property type="entry name" value="AMP_BINDING"/>
    <property type="match status" value="1"/>
</dbReference>
<accession>A0ABR3Y9G5</accession>
<dbReference type="SMART" id="SM00823">
    <property type="entry name" value="PKS_PP"/>
    <property type="match status" value="1"/>
</dbReference>
<name>A0ABR3Y9G5_9EURO</name>
<keyword evidence="1" id="KW-0596">Phosphopantetheine</keyword>
<dbReference type="Gene3D" id="1.10.1200.10">
    <property type="entry name" value="ACP-like"/>
    <property type="match status" value="1"/>
</dbReference>
<dbReference type="InterPro" id="IPR042099">
    <property type="entry name" value="ANL_N_sf"/>
</dbReference>
<evidence type="ECO:0000256" key="2">
    <source>
        <dbReference type="ARBA" id="ARBA00022553"/>
    </source>
</evidence>
<keyword evidence="2" id="KW-0597">Phosphoprotein</keyword>
<dbReference type="EMBL" id="JAVDPF010000004">
    <property type="protein sequence ID" value="KAL1884427.1"/>
    <property type="molecule type" value="Genomic_DNA"/>
</dbReference>
<evidence type="ECO:0000256" key="1">
    <source>
        <dbReference type="ARBA" id="ARBA00022450"/>
    </source>
</evidence>
<keyword evidence="5" id="KW-1185">Reference proteome</keyword>
<dbReference type="InterPro" id="IPR036736">
    <property type="entry name" value="ACP-like_sf"/>
</dbReference>
<dbReference type="InterPro" id="IPR020806">
    <property type="entry name" value="PKS_PP-bd"/>
</dbReference>
<gene>
    <name evidence="4" type="ORF">Plec18167_002015</name>
</gene>
<proteinExistence type="predicted"/>